<dbReference type="STRING" id="2017.SAMN05444320_103733"/>
<evidence type="ECO:0000259" key="2">
    <source>
        <dbReference type="Pfam" id="PF01370"/>
    </source>
</evidence>
<dbReference type="Gene3D" id="3.40.50.720">
    <property type="entry name" value="NAD(P)-binding Rossmann-like Domain"/>
    <property type="match status" value="1"/>
</dbReference>
<protein>
    <recommendedName>
        <fullName evidence="6">TIGR01777 family protein</fullName>
    </recommendedName>
</protein>
<reference evidence="4 5" key="1">
    <citation type="submission" date="2016-11" db="EMBL/GenBank/DDBJ databases">
        <authorList>
            <person name="Jaros S."/>
            <person name="Januszkiewicz K."/>
            <person name="Wedrychowicz H."/>
        </authorList>
    </citation>
    <scope>NUCLEOTIDE SEQUENCE [LARGE SCALE GENOMIC DNA]</scope>
    <source>
        <strain evidence="4 5">DSM 44523</strain>
    </source>
</reference>
<dbReference type="Proteomes" id="UP000184501">
    <property type="component" value="Unassembled WGS sequence"/>
</dbReference>
<evidence type="ECO:0000313" key="4">
    <source>
        <dbReference type="EMBL" id="SHF46003.1"/>
    </source>
</evidence>
<dbReference type="Pfam" id="PF08338">
    <property type="entry name" value="DUF1731"/>
    <property type="match status" value="1"/>
</dbReference>
<evidence type="ECO:0008006" key="6">
    <source>
        <dbReference type="Google" id="ProtNLM"/>
    </source>
</evidence>
<evidence type="ECO:0000313" key="5">
    <source>
        <dbReference type="Proteomes" id="UP000184501"/>
    </source>
</evidence>
<dbReference type="NCBIfam" id="TIGR01777">
    <property type="entry name" value="yfcH"/>
    <property type="match status" value="1"/>
</dbReference>
<feature type="domain" description="DUF1731" evidence="3">
    <location>
        <begin position="260"/>
        <end position="305"/>
    </location>
</feature>
<gene>
    <name evidence="4" type="ORF">SAMN05444320_103733</name>
</gene>
<evidence type="ECO:0000259" key="3">
    <source>
        <dbReference type="Pfam" id="PF08338"/>
    </source>
</evidence>
<dbReference type="InterPro" id="IPR036291">
    <property type="entry name" value="NAD(P)-bd_dom_sf"/>
</dbReference>
<accession>A0A1M5BTW1</accession>
<dbReference type="InterPro" id="IPR010099">
    <property type="entry name" value="SDR39U1"/>
</dbReference>
<feature type="domain" description="NAD-dependent epimerase/dehydratase" evidence="2">
    <location>
        <begin position="17"/>
        <end position="133"/>
    </location>
</feature>
<sequence>MGSRSVPPSATIGVMRVVVAGSSGLIGTALVPALRAAGHEVVRLVRRRATAPDERSWDPPAGELQPGALDGVDAVVNLCGARLGDERWSAARKQLLVDTRIVPTEVLAGAVVEHGVPVLVNASAAGYYGDTRDEVVTEAAAGGLGFLAELCQRWEDATSPAVEAGVRVARLRTGVVLSPSGGLLGRLRPLFSAFLGARLGDGRQYLSWISLDDALGAVQHVLGHDSLAGPVNLTAPAPVTNAEFTHALGDALGRPAPWVVPGFALRAALGEVAETLLTGQRVVPAALERHGYAFLHPSVGAALRACLPRE</sequence>
<dbReference type="SUPFAM" id="SSF51735">
    <property type="entry name" value="NAD(P)-binding Rossmann-fold domains"/>
    <property type="match status" value="1"/>
</dbReference>
<proteinExistence type="inferred from homology"/>
<dbReference type="EMBL" id="FQVN01000003">
    <property type="protein sequence ID" value="SHF46003.1"/>
    <property type="molecule type" value="Genomic_DNA"/>
</dbReference>
<organism evidence="4 5">
    <name type="scientific">Streptoalloteichus hindustanus</name>
    <dbReference type="NCBI Taxonomy" id="2017"/>
    <lineage>
        <taxon>Bacteria</taxon>
        <taxon>Bacillati</taxon>
        <taxon>Actinomycetota</taxon>
        <taxon>Actinomycetes</taxon>
        <taxon>Pseudonocardiales</taxon>
        <taxon>Pseudonocardiaceae</taxon>
        <taxon>Streptoalloteichus</taxon>
    </lineage>
</organism>
<name>A0A1M5BTW1_STRHI</name>
<dbReference type="InterPro" id="IPR013549">
    <property type="entry name" value="DUF1731"/>
</dbReference>
<keyword evidence="5" id="KW-1185">Reference proteome</keyword>
<comment type="similarity">
    <text evidence="1">Belongs to the NAD(P)-dependent epimerase/dehydratase family. SDR39U1 subfamily.</text>
</comment>
<dbReference type="PANTHER" id="PTHR11092:SF0">
    <property type="entry name" value="EPIMERASE FAMILY PROTEIN SDR39U1"/>
    <property type="match status" value="1"/>
</dbReference>
<evidence type="ECO:0000256" key="1">
    <source>
        <dbReference type="ARBA" id="ARBA00009353"/>
    </source>
</evidence>
<dbReference type="Pfam" id="PF01370">
    <property type="entry name" value="Epimerase"/>
    <property type="match status" value="1"/>
</dbReference>
<dbReference type="AlphaFoldDB" id="A0A1M5BTW1"/>
<dbReference type="InterPro" id="IPR001509">
    <property type="entry name" value="Epimerase_deHydtase"/>
</dbReference>
<dbReference type="PANTHER" id="PTHR11092">
    <property type="entry name" value="SUGAR NUCLEOTIDE EPIMERASE RELATED"/>
    <property type="match status" value="1"/>
</dbReference>